<feature type="non-terminal residue" evidence="1">
    <location>
        <position position="1"/>
    </location>
</feature>
<dbReference type="Proteomes" id="UP001211064">
    <property type="component" value="Unassembled WGS sequence"/>
</dbReference>
<evidence type="ECO:0000313" key="2">
    <source>
        <dbReference type="Proteomes" id="UP001211064"/>
    </source>
</evidence>
<sequence>TEYLASEIKDIKSLLISLRATATTKSRFFDSPKNYSQQEIDNSVDIIKNGVASYTIRSEGFSISKSALEKLRQRLHNAGFQVEQIVLTGKEVIIHLSSPLINEEENIFKDAIVTALL</sequence>
<proteinExistence type="predicted"/>
<reference evidence="1" key="1">
    <citation type="submission" date="2022-08" db="EMBL/GenBank/DDBJ databases">
        <title>Genome sequencing of human pathogens.</title>
        <authorList>
            <person name="Cao X."/>
        </authorList>
    </citation>
    <scope>NUCLEOTIDE SEQUENCE</scope>
    <source>
        <strain evidence="1">EC16126</strain>
    </source>
</reference>
<comment type="caution">
    <text evidence="1">The sequence shown here is derived from an EMBL/GenBank/DDBJ whole genome shotgun (WGS) entry which is preliminary data.</text>
</comment>
<name>A0AAW5YYN0_ECOLX</name>
<gene>
    <name evidence="1" type="ORF">NY836_00675</name>
</gene>
<dbReference type="EMBL" id="JANWOR010000066">
    <property type="protein sequence ID" value="MDA4175961.1"/>
    <property type="molecule type" value="Genomic_DNA"/>
</dbReference>
<evidence type="ECO:0000313" key="1">
    <source>
        <dbReference type="EMBL" id="MDA4175961.1"/>
    </source>
</evidence>
<organism evidence="1 2">
    <name type="scientific">Escherichia coli</name>
    <dbReference type="NCBI Taxonomy" id="562"/>
    <lineage>
        <taxon>Bacteria</taxon>
        <taxon>Pseudomonadati</taxon>
        <taxon>Pseudomonadota</taxon>
        <taxon>Gammaproteobacteria</taxon>
        <taxon>Enterobacterales</taxon>
        <taxon>Enterobacteriaceae</taxon>
        <taxon>Escherichia</taxon>
    </lineage>
</organism>
<dbReference type="AlphaFoldDB" id="A0AAW5YYN0"/>
<accession>A0AAW5YYN0</accession>
<protein>
    <submittedName>
        <fullName evidence="1">Uncharacterized protein</fullName>
    </submittedName>
</protein>